<dbReference type="SUPFAM" id="SSF56954">
    <property type="entry name" value="Outer membrane efflux proteins (OEP)"/>
    <property type="match status" value="1"/>
</dbReference>
<dbReference type="Pfam" id="PF02321">
    <property type="entry name" value="OEP"/>
    <property type="match status" value="1"/>
</dbReference>
<gene>
    <name evidence="3" type="ORF">D0436_21140</name>
</gene>
<organism evidence="3 4">
    <name type="scientific">Shewanella decolorationis</name>
    <dbReference type="NCBI Taxonomy" id="256839"/>
    <lineage>
        <taxon>Bacteria</taxon>
        <taxon>Pseudomonadati</taxon>
        <taxon>Pseudomonadota</taxon>
        <taxon>Gammaproteobacteria</taxon>
        <taxon>Alteromonadales</taxon>
        <taxon>Shewanellaceae</taxon>
        <taxon>Shewanella</taxon>
    </lineage>
</organism>
<evidence type="ECO:0000313" key="3">
    <source>
        <dbReference type="EMBL" id="QDZ92767.1"/>
    </source>
</evidence>
<sequence>MRDLLFNVRTKKPISYRFSAIVLGMCLVFPAVAVSNEAPQTLTLADAVTLTLQQHPELQIFNSQQRVMEGRIQQASVGERPEIGLMIEDALGTGEHSALKSMQSTLSFSWLLQQDLIDSRVNTAKTEATQLEIEKQIKALDLSSQVAKHFIDLLVKQERLKLNLIAEKQAKEVVKTVAKRVQAGKSSAVETQLAKAELIRRGLAVEDIEHELKASQYQLASQWGKPKASYRFNGNLLDMPAVPSVDSQLNLLKKHPRFQQFATAQRIAQSQMELARIEAKPQWQVTAGVRRYEASDDFGLVAGISIPWGSSDRNAGTIAALQAQQDVLANEQNALMQAQDAQLYVLLQEMAHSAHVINTVRSDIVPTLEKALSEASNAFDKGLLSYNQYNDVYRELLSAQYQLLDAFESLHLQHIEIQRLTGTSISQ</sequence>
<feature type="chain" id="PRO_5022821291" evidence="2">
    <location>
        <begin position="34"/>
        <end position="427"/>
    </location>
</feature>
<dbReference type="Gene3D" id="1.20.1600.10">
    <property type="entry name" value="Outer membrane efflux proteins (OEP)"/>
    <property type="match status" value="1"/>
</dbReference>
<evidence type="ECO:0000256" key="1">
    <source>
        <dbReference type="ARBA" id="ARBA00007613"/>
    </source>
</evidence>
<evidence type="ECO:0000313" key="4">
    <source>
        <dbReference type="Proteomes" id="UP000321124"/>
    </source>
</evidence>
<dbReference type="AlphaFoldDB" id="A0A5B8R2Z4"/>
<dbReference type="PANTHER" id="PTHR30203">
    <property type="entry name" value="OUTER MEMBRANE CATION EFFLUX PROTEIN"/>
    <property type="match status" value="1"/>
</dbReference>
<dbReference type="GO" id="GO:0015562">
    <property type="term" value="F:efflux transmembrane transporter activity"/>
    <property type="evidence" value="ECO:0007669"/>
    <property type="project" value="InterPro"/>
</dbReference>
<feature type="signal peptide" evidence="2">
    <location>
        <begin position="1"/>
        <end position="33"/>
    </location>
</feature>
<dbReference type="Proteomes" id="UP000321124">
    <property type="component" value="Chromosome"/>
</dbReference>
<dbReference type="KEGG" id="sdeo:D0436_21140"/>
<comment type="similarity">
    <text evidence="1">Belongs to the outer membrane factor (OMF) (TC 1.B.17) family.</text>
</comment>
<keyword evidence="2" id="KW-0732">Signal</keyword>
<dbReference type="PANTHER" id="PTHR30203:SF24">
    <property type="entry name" value="BLR4935 PROTEIN"/>
    <property type="match status" value="1"/>
</dbReference>
<accession>A0A5B8R2Z4</accession>
<dbReference type="InterPro" id="IPR003423">
    <property type="entry name" value="OMP_efflux"/>
</dbReference>
<name>A0A5B8R2Z4_9GAMM</name>
<protein>
    <submittedName>
        <fullName evidence="3">TolC family protein</fullName>
    </submittedName>
</protein>
<proteinExistence type="inferred from homology"/>
<evidence type="ECO:0000256" key="2">
    <source>
        <dbReference type="SAM" id="SignalP"/>
    </source>
</evidence>
<dbReference type="RefSeq" id="WP_208660582.1">
    <property type="nucleotide sequence ID" value="NZ_CP031775.2"/>
</dbReference>
<reference evidence="3 4" key="1">
    <citation type="journal article" date="2019" name="Ecotoxicol. Environ. Saf.">
        <title>Microbial characterization of heavy metal resistant bacterial strains isolated from an electroplating wastewater treatment plant.</title>
        <authorList>
            <person name="Cai X."/>
            <person name="Zheng X."/>
            <person name="Zhang D."/>
            <person name="Iqbal W."/>
            <person name="Liu C."/>
            <person name="Yang B."/>
            <person name="Zhao X."/>
            <person name="Lu X."/>
            <person name="Mao Y."/>
        </authorList>
    </citation>
    <scope>NUCLEOTIDE SEQUENCE [LARGE SCALE GENOMIC DNA]</scope>
    <source>
        <strain evidence="3 4">Ni1-3</strain>
    </source>
</reference>
<dbReference type="InterPro" id="IPR010131">
    <property type="entry name" value="MdtP/NodT-like"/>
</dbReference>
<dbReference type="EMBL" id="CP031775">
    <property type="protein sequence ID" value="QDZ92767.1"/>
    <property type="molecule type" value="Genomic_DNA"/>
</dbReference>